<name>A0A6A6V209_9PLEO</name>
<evidence type="ECO:0000256" key="1">
    <source>
        <dbReference type="SAM" id="MobiDB-lite"/>
    </source>
</evidence>
<feature type="compositionally biased region" description="Polar residues" evidence="1">
    <location>
        <begin position="11"/>
        <end position="23"/>
    </location>
</feature>
<keyword evidence="3" id="KW-1185">Reference proteome</keyword>
<evidence type="ECO:0000313" key="3">
    <source>
        <dbReference type="Proteomes" id="UP000799440"/>
    </source>
</evidence>
<reference evidence="2" key="1">
    <citation type="journal article" date="2020" name="Stud. Mycol.">
        <title>101 Dothideomycetes genomes: a test case for predicting lifestyles and emergence of pathogens.</title>
        <authorList>
            <person name="Haridas S."/>
            <person name="Albert R."/>
            <person name="Binder M."/>
            <person name="Bloem J."/>
            <person name="Labutti K."/>
            <person name="Salamov A."/>
            <person name="Andreopoulos B."/>
            <person name="Baker S."/>
            <person name="Barry K."/>
            <person name="Bills G."/>
            <person name="Bluhm B."/>
            <person name="Cannon C."/>
            <person name="Castanera R."/>
            <person name="Culley D."/>
            <person name="Daum C."/>
            <person name="Ezra D."/>
            <person name="Gonzalez J."/>
            <person name="Henrissat B."/>
            <person name="Kuo A."/>
            <person name="Liang C."/>
            <person name="Lipzen A."/>
            <person name="Lutzoni F."/>
            <person name="Magnuson J."/>
            <person name="Mondo S."/>
            <person name="Nolan M."/>
            <person name="Ohm R."/>
            <person name="Pangilinan J."/>
            <person name="Park H.-J."/>
            <person name="Ramirez L."/>
            <person name="Alfaro M."/>
            <person name="Sun H."/>
            <person name="Tritt A."/>
            <person name="Yoshinaga Y."/>
            <person name="Zwiers L.-H."/>
            <person name="Turgeon B."/>
            <person name="Goodwin S."/>
            <person name="Spatafora J."/>
            <person name="Crous P."/>
            <person name="Grigoriev I."/>
        </authorList>
    </citation>
    <scope>NUCLEOTIDE SEQUENCE</scope>
    <source>
        <strain evidence="2">CBS 119925</strain>
    </source>
</reference>
<accession>A0A6A6V209</accession>
<proteinExistence type="predicted"/>
<feature type="region of interest" description="Disordered" evidence="1">
    <location>
        <begin position="1"/>
        <end position="23"/>
    </location>
</feature>
<dbReference type="EMBL" id="MU006588">
    <property type="protein sequence ID" value="KAF2744582.1"/>
    <property type="molecule type" value="Genomic_DNA"/>
</dbReference>
<organism evidence="2 3">
    <name type="scientific">Sporormia fimetaria CBS 119925</name>
    <dbReference type="NCBI Taxonomy" id="1340428"/>
    <lineage>
        <taxon>Eukaryota</taxon>
        <taxon>Fungi</taxon>
        <taxon>Dikarya</taxon>
        <taxon>Ascomycota</taxon>
        <taxon>Pezizomycotina</taxon>
        <taxon>Dothideomycetes</taxon>
        <taxon>Pleosporomycetidae</taxon>
        <taxon>Pleosporales</taxon>
        <taxon>Sporormiaceae</taxon>
        <taxon>Sporormia</taxon>
    </lineage>
</organism>
<feature type="region of interest" description="Disordered" evidence="1">
    <location>
        <begin position="178"/>
        <end position="207"/>
    </location>
</feature>
<dbReference type="OrthoDB" id="3797892at2759"/>
<feature type="compositionally biased region" description="Acidic residues" evidence="1">
    <location>
        <begin position="184"/>
        <end position="202"/>
    </location>
</feature>
<evidence type="ECO:0000313" key="2">
    <source>
        <dbReference type="EMBL" id="KAF2744582.1"/>
    </source>
</evidence>
<sequence>MTGRGELRYHTPTTQQRSSNPQVTVGLSIELSPSRYDPSSTLPLYLVVSAELRKSPRPDSPITLATLLNPLDFISDRSFGNIDCVYPANLELKSKHIKIWPYSHFRLLAVKDMRETTKFVTVRPGETLQVKHEVPRDAILAAGLGKGERYRVEMTDIGLGTRWWRYGTLEEVEGKGLKPWAVGSDDDEDCEDDDDDEEGDEAVQEKAEKRAVEWVLSEDPQEFAFVIEKSDAEVEII</sequence>
<dbReference type="AlphaFoldDB" id="A0A6A6V209"/>
<gene>
    <name evidence="2" type="ORF">M011DRAFT_460864</name>
</gene>
<protein>
    <submittedName>
        <fullName evidence="2">Uncharacterized protein</fullName>
    </submittedName>
</protein>
<dbReference type="Proteomes" id="UP000799440">
    <property type="component" value="Unassembled WGS sequence"/>
</dbReference>